<evidence type="ECO:0000313" key="2">
    <source>
        <dbReference type="EMBL" id="MBA5800315.1"/>
    </source>
</evidence>
<feature type="transmembrane region" description="Helical" evidence="1">
    <location>
        <begin position="12"/>
        <end position="31"/>
    </location>
</feature>
<keyword evidence="1" id="KW-1133">Transmembrane helix</keyword>
<name>A0ABR6A121_9HYPH</name>
<dbReference type="RefSeq" id="WP_182208023.1">
    <property type="nucleotide sequence ID" value="NZ_JACGBJ010000001.1"/>
</dbReference>
<keyword evidence="1" id="KW-0472">Membrane</keyword>
<keyword evidence="1" id="KW-0812">Transmembrane</keyword>
<dbReference type="Proteomes" id="UP000539787">
    <property type="component" value="Unassembled WGS sequence"/>
</dbReference>
<reference evidence="2 3" key="1">
    <citation type="submission" date="2020-07" db="EMBL/GenBank/DDBJ databases">
        <authorList>
            <person name="Sun Q."/>
        </authorList>
    </citation>
    <scope>NUCLEOTIDE SEQUENCE [LARGE SCALE GENOMIC DNA]</scope>
    <source>
        <strain evidence="2 3">WYCCWR 11317</strain>
    </source>
</reference>
<accession>A0ABR6A121</accession>
<proteinExistence type="predicted"/>
<sequence length="75" mass="8549">MYTLFRSVSGRQLITTQAPAFLAAFLIAEFFYKFHSFTLECLAFLATWFVIDLVVTVVGNRLAPAKSSTEHQWTK</sequence>
<evidence type="ECO:0000313" key="3">
    <source>
        <dbReference type="Proteomes" id="UP000539787"/>
    </source>
</evidence>
<keyword evidence="3" id="KW-1185">Reference proteome</keyword>
<feature type="transmembrane region" description="Helical" evidence="1">
    <location>
        <begin position="37"/>
        <end position="58"/>
    </location>
</feature>
<organism evidence="2 3">
    <name type="scientific">Rhizobium changzhiense</name>
    <dbReference type="NCBI Taxonomy" id="2692317"/>
    <lineage>
        <taxon>Bacteria</taxon>
        <taxon>Pseudomonadati</taxon>
        <taxon>Pseudomonadota</taxon>
        <taxon>Alphaproteobacteria</taxon>
        <taxon>Hyphomicrobiales</taxon>
        <taxon>Rhizobiaceae</taxon>
        <taxon>Rhizobium/Agrobacterium group</taxon>
        <taxon>Rhizobium</taxon>
    </lineage>
</organism>
<evidence type="ECO:0000256" key="1">
    <source>
        <dbReference type="SAM" id="Phobius"/>
    </source>
</evidence>
<gene>
    <name evidence="2" type="ORF">HX902_01470</name>
</gene>
<comment type="caution">
    <text evidence="2">The sequence shown here is derived from an EMBL/GenBank/DDBJ whole genome shotgun (WGS) entry which is preliminary data.</text>
</comment>
<dbReference type="EMBL" id="JACGBJ010000001">
    <property type="protein sequence ID" value="MBA5800315.1"/>
    <property type="molecule type" value="Genomic_DNA"/>
</dbReference>
<protein>
    <submittedName>
        <fullName evidence="2">Uncharacterized protein</fullName>
    </submittedName>
</protein>